<dbReference type="PANTHER" id="PTHR44196">
    <property type="entry name" value="DEHYDROGENASE/REDUCTASE SDR FAMILY MEMBER 7B"/>
    <property type="match status" value="1"/>
</dbReference>
<dbReference type="Gene3D" id="3.40.50.720">
    <property type="entry name" value="NAD(P)-binding Rossmann-like Domain"/>
    <property type="match status" value="1"/>
</dbReference>
<dbReference type="GeneID" id="47015064"/>
<dbReference type="InterPro" id="IPR002347">
    <property type="entry name" value="SDR_fam"/>
</dbReference>
<comment type="similarity">
    <text evidence="1 3">Belongs to the short-chain dehydrogenases/reductases (SDR) family.</text>
</comment>
<evidence type="ECO:0000256" key="1">
    <source>
        <dbReference type="ARBA" id="ARBA00006484"/>
    </source>
</evidence>
<dbReference type="PANTHER" id="PTHR44196:SF1">
    <property type="entry name" value="DEHYDROGENASE_REDUCTASE SDR FAMILY MEMBER 7B"/>
    <property type="match status" value="1"/>
</dbReference>
<dbReference type="AlphaFoldDB" id="A0A0G4JLB5"/>
<evidence type="ECO:0000256" key="2">
    <source>
        <dbReference type="ARBA" id="ARBA00023002"/>
    </source>
</evidence>
<dbReference type="GO" id="GO:0016020">
    <property type="term" value="C:membrane"/>
    <property type="evidence" value="ECO:0007669"/>
    <property type="project" value="TreeGrafter"/>
</dbReference>
<dbReference type="SUPFAM" id="SSF51735">
    <property type="entry name" value="NAD(P)-binding Rossmann-fold domains"/>
    <property type="match status" value="1"/>
</dbReference>
<proteinExistence type="inferred from homology"/>
<dbReference type="Proteomes" id="UP000364291">
    <property type="component" value="Unassembled WGS sequence"/>
</dbReference>
<evidence type="ECO:0000256" key="3">
    <source>
        <dbReference type="RuleBase" id="RU000363"/>
    </source>
</evidence>
<dbReference type="InterPro" id="IPR036291">
    <property type="entry name" value="NAD(P)-bd_dom_sf"/>
</dbReference>
<dbReference type="STRING" id="93218.XM39_21905"/>
<gene>
    <name evidence="4" type="ORF">PAP18089_02379</name>
</gene>
<dbReference type="NCBIfam" id="NF006117">
    <property type="entry name" value="PRK08264.1-3"/>
    <property type="match status" value="1"/>
</dbReference>
<organism evidence="4 5">
    <name type="scientific">Pandoraea apista</name>
    <dbReference type="NCBI Taxonomy" id="93218"/>
    <lineage>
        <taxon>Bacteria</taxon>
        <taxon>Pseudomonadati</taxon>
        <taxon>Pseudomonadota</taxon>
        <taxon>Betaproteobacteria</taxon>
        <taxon>Burkholderiales</taxon>
        <taxon>Burkholderiaceae</taxon>
        <taxon>Pandoraea</taxon>
    </lineage>
</organism>
<dbReference type="GO" id="GO:0016491">
    <property type="term" value="F:oxidoreductase activity"/>
    <property type="evidence" value="ECO:0007669"/>
    <property type="project" value="UniProtKB-KW"/>
</dbReference>
<evidence type="ECO:0000313" key="5">
    <source>
        <dbReference type="Proteomes" id="UP000364291"/>
    </source>
</evidence>
<name>A0A0G4JLB5_9BURK</name>
<dbReference type="EMBL" id="CABPSX010000004">
    <property type="protein sequence ID" value="VVG71402.1"/>
    <property type="molecule type" value="Genomic_DNA"/>
</dbReference>
<accession>A0A0G4JLB5</accession>
<dbReference type="InterPro" id="IPR020904">
    <property type="entry name" value="Sc_DH/Rdtase_CS"/>
</dbReference>
<dbReference type="NCBIfam" id="NF006119">
    <property type="entry name" value="PRK08264.1-5"/>
    <property type="match status" value="1"/>
</dbReference>
<dbReference type="Pfam" id="PF00106">
    <property type="entry name" value="adh_short"/>
    <property type="match status" value="1"/>
</dbReference>
<evidence type="ECO:0000313" key="4">
    <source>
        <dbReference type="EMBL" id="VVG71402.1"/>
    </source>
</evidence>
<reference evidence="4 5" key="1">
    <citation type="submission" date="2019-08" db="EMBL/GenBank/DDBJ databases">
        <authorList>
            <person name="Peeters C."/>
        </authorList>
    </citation>
    <scope>NUCLEOTIDE SEQUENCE [LARGE SCALE GENOMIC DNA]</scope>
    <source>
        <strain evidence="4 5">LMG 18089</strain>
    </source>
</reference>
<keyword evidence="2" id="KW-0560">Oxidoreductase</keyword>
<dbReference type="PRINTS" id="PR00080">
    <property type="entry name" value="SDRFAMILY"/>
</dbReference>
<protein>
    <submittedName>
        <fullName evidence="4">Short-chain dehydrogenase</fullName>
    </submittedName>
</protein>
<dbReference type="RefSeq" id="WP_048629576.1">
    <property type="nucleotide sequence ID" value="NZ_CABPSX010000004.1"/>
</dbReference>
<dbReference type="OrthoDB" id="5786478at2"/>
<sequence length="239" mass="25242">MKIKDAVVFVTGANRGLGQEFAKQALERGARKVYAGSRDPSKVTLPGVIPVKLDVNNPEDVAAAAKLAGDVTLLINNAGIARVTEGLTRPGAAELLRETLETNLFGMLAMSQAFAGTLGRNGGGALLNVLSIVSWISSNVIPEYAITKSAAWSLTNGLRQELRAQRTQVVGLHAGYIDTDLTRGFDAEKSAPADVVRQAFEAIEAGEEEVSVDNATRQVKQALSQGIYLLDPAAARTPS</sequence>
<dbReference type="PRINTS" id="PR00081">
    <property type="entry name" value="GDHRDH"/>
</dbReference>
<dbReference type="PROSITE" id="PS00061">
    <property type="entry name" value="ADH_SHORT"/>
    <property type="match status" value="1"/>
</dbReference>